<name>A0A835Q9V3_VANPL</name>
<dbReference type="EMBL" id="JADCNL010000009">
    <property type="protein sequence ID" value="KAG0467428.1"/>
    <property type="molecule type" value="Genomic_DNA"/>
</dbReference>
<comment type="caution">
    <text evidence="1">The sequence shown here is derived from an EMBL/GenBank/DDBJ whole genome shotgun (WGS) entry which is preliminary data.</text>
</comment>
<dbReference type="Proteomes" id="UP000636800">
    <property type="component" value="Unassembled WGS sequence"/>
</dbReference>
<accession>A0A835Q9V3</accession>
<keyword evidence="2" id="KW-1185">Reference proteome</keyword>
<dbReference type="AlphaFoldDB" id="A0A835Q9V3"/>
<organism evidence="1 2">
    <name type="scientific">Vanilla planifolia</name>
    <name type="common">Vanilla</name>
    <dbReference type="NCBI Taxonomy" id="51239"/>
    <lineage>
        <taxon>Eukaryota</taxon>
        <taxon>Viridiplantae</taxon>
        <taxon>Streptophyta</taxon>
        <taxon>Embryophyta</taxon>
        <taxon>Tracheophyta</taxon>
        <taxon>Spermatophyta</taxon>
        <taxon>Magnoliopsida</taxon>
        <taxon>Liliopsida</taxon>
        <taxon>Asparagales</taxon>
        <taxon>Orchidaceae</taxon>
        <taxon>Vanilloideae</taxon>
        <taxon>Vanilleae</taxon>
        <taxon>Vanilla</taxon>
    </lineage>
</organism>
<gene>
    <name evidence="1" type="ORF">HPP92_019008</name>
</gene>
<sequence>MSKETVDLAGPSCAHPISRVNSDLDLNYHGSIPNSSRSLQSKFLVKIENLRKGTSYGMIRDELSLVVFEIFLDLLVSFYKGDNFNGYQSVSAEIGERPNKDSPVRPFLTQQKFHVRIGCVPSLSAPNIQST</sequence>
<proteinExistence type="predicted"/>
<dbReference type="OrthoDB" id="420187at2759"/>
<evidence type="ECO:0000313" key="2">
    <source>
        <dbReference type="Proteomes" id="UP000636800"/>
    </source>
</evidence>
<evidence type="ECO:0000313" key="1">
    <source>
        <dbReference type="EMBL" id="KAG0467428.1"/>
    </source>
</evidence>
<reference evidence="1 2" key="1">
    <citation type="journal article" date="2020" name="Nat. Food">
        <title>A phased Vanilla planifolia genome enables genetic improvement of flavour and production.</title>
        <authorList>
            <person name="Hasing T."/>
            <person name="Tang H."/>
            <person name="Brym M."/>
            <person name="Khazi F."/>
            <person name="Huang T."/>
            <person name="Chambers A.H."/>
        </authorList>
    </citation>
    <scope>NUCLEOTIDE SEQUENCE [LARGE SCALE GENOMIC DNA]</scope>
    <source>
        <tissue evidence="1">Leaf</tissue>
    </source>
</reference>
<protein>
    <submittedName>
        <fullName evidence="1">Uncharacterized protein</fullName>
    </submittedName>
</protein>